<proteinExistence type="predicted"/>
<dbReference type="Proteomes" id="UP000290273">
    <property type="component" value="Unassembled WGS sequence"/>
</dbReference>
<name>A0ABY0EMX2_CLOTA</name>
<evidence type="ECO:0000256" key="3">
    <source>
        <dbReference type="ARBA" id="ARBA00023163"/>
    </source>
</evidence>
<reference evidence="5 6" key="1">
    <citation type="submission" date="2018-06" db="EMBL/GenBank/DDBJ databases">
        <title>Genome conservation of Clostridium tetani.</title>
        <authorList>
            <person name="Bruggemann H."/>
            <person name="Popoff M.R."/>
        </authorList>
    </citation>
    <scope>NUCLEOTIDE SEQUENCE [LARGE SCALE GENOMIC DNA]</scope>
    <source>
        <strain evidence="5 6">63.05</strain>
    </source>
</reference>
<gene>
    <name evidence="5" type="ORF">DP131_10690</name>
</gene>
<dbReference type="InterPro" id="IPR018060">
    <property type="entry name" value="HTH_AraC"/>
</dbReference>
<dbReference type="PRINTS" id="PR00032">
    <property type="entry name" value="HTHARAC"/>
</dbReference>
<dbReference type="SUPFAM" id="SSF46689">
    <property type="entry name" value="Homeodomain-like"/>
    <property type="match status" value="2"/>
</dbReference>
<dbReference type="EMBL" id="QMAU01000041">
    <property type="protein sequence ID" value="RXI54287.1"/>
    <property type="molecule type" value="Genomic_DNA"/>
</dbReference>
<keyword evidence="2" id="KW-0238">DNA-binding</keyword>
<dbReference type="InterPro" id="IPR009057">
    <property type="entry name" value="Homeodomain-like_sf"/>
</dbReference>
<evidence type="ECO:0000259" key="4">
    <source>
        <dbReference type="PROSITE" id="PS01124"/>
    </source>
</evidence>
<dbReference type="PROSITE" id="PS00041">
    <property type="entry name" value="HTH_ARAC_FAMILY_1"/>
    <property type="match status" value="1"/>
</dbReference>
<dbReference type="InterPro" id="IPR020449">
    <property type="entry name" value="Tscrpt_reg_AraC-type_HTH"/>
</dbReference>
<keyword evidence="1" id="KW-0805">Transcription regulation</keyword>
<evidence type="ECO:0000256" key="2">
    <source>
        <dbReference type="ARBA" id="ARBA00023125"/>
    </source>
</evidence>
<dbReference type="InterPro" id="IPR053142">
    <property type="entry name" value="PchR_regulatory_protein"/>
</dbReference>
<evidence type="ECO:0000313" key="6">
    <source>
        <dbReference type="Proteomes" id="UP000290273"/>
    </source>
</evidence>
<dbReference type="PANTHER" id="PTHR47893">
    <property type="entry name" value="REGULATORY PROTEIN PCHR"/>
    <property type="match status" value="1"/>
</dbReference>
<comment type="caution">
    <text evidence="5">The sequence shown here is derived from an EMBL/GenBank/DDBJ whole genome shotgun (WGS) entry which is preliminary data.</text>
</comment>
<dbReference type="SMART" id="SM00342">
    <property type="entry name" value="HTH_ARAC"/>
    <property type="match status" value="1"/>
</dbReference>
<evidence type="ECO:0000313" key="5">
    <source>
        <dbReference type="EMBL" id="RXI54287.1"/>
    </source>
</evidence>
<protein>
    <submittedName>
        <fullName evidence="5">AraC family transcriptional regulator</fullName>
    </submittedName>
</protein>
<sequence length="334" mass="39477">MVSGGRFLDIKKDTVNSYCKYIEKEFDCKTSEEILGKKYIIAKQFGIGNLSRMKIEDGIEISIFHMYKADTHFDNRMYKDDILEISYCYSGIGEIITLPQNKKYIFKKGQICIYKSLNDVDYFKFKYDNCKTMSIHMDFSIIKNVINPIWEDKMITDWENHINEIFKDDTLIIERATDKIRKIAEQIENISIKNMLDYINLKLKTIELLSTFFKDKFNKKNLNRQETEIIVNAKEIINKNLQRVPSVKELACNLNISIYKLQEEFKNVIGCTVYEYIKKVRMEKAKYLLKSTNMSVLEIANEIGYENPSKFANAFKEYNNVTPLKYRKLNITKY</sequence>
<feature type="domain" description="HTH araC/xylS-type" evidence="4">
    <location>
        <begin position="231"/>
        <end position="329"/>
    </location>
</feature>
<evidence type="ECO:0000256" key="1">
    <source>
        <dbReference type="ARBA" id="ARBA00023015"/>
    </source>
</evidence>
<keyword evidence="3" id="KW-0804">Transcription</keyword>
<organism evidence="5 6">
    <name type="scientific">Clostridium tetani</name>
    <dbReference type="NCBI Taxonomy" id="1513"/>
    <lineage>
        <taxon>Bacteria</taxon>
        <taxon>Bacillati</taxon>
        <taxon>Bacillota</taxon>
        <taxon>Clostridia</taxon>
        <taxon>Eubacteriales</taxon>
        <taxon>Clostridiaceae</taxon>
        <taxon>Clostridium</taxon>
    </lineage>
</organism>
<dbReference type="PANTHER" id="PTHR47893:SF1">
    <property type="entry name" value="REGULATORY PROTEIN PCHR"/>
    <property type="match status" value="1"/>
</dbReference>
<dbReference type="Gene3D" id="1.10.10.60">
    <property type="entry name" value="Homeodomain-like"/>
    <property type="match status" value="2"/>
</dbReference>
<dbReference type="Pfam" id="PF12833">
    <property type="entry name" value="HTH_18"/>
    <property type="match status" value="1"/>
</dbReference>
<dbReference type="InterPro" id="IPR018062">
    <property type="entry name" value="HTH_AraC-typ_CS"/>
</dbReference>
<accession>A0ABY0EMX2</accession>
<dbReference type="PROSITE" id="PS01124">
    <property type="entry name" value="HTH_ARAC_FAMILY_2"/>
    <property type="match status" value="1"/>
</dbReference>